<dbReference type="RefSeq" id="WP_215437740.1">
    <property type="nucleotide sequence ID" value="NZ_AP025943.1"/>
</dbReference>
<sequence length="370" mass="40977">MFKRLVQLFFLLVLVAVAGLVWFSWYASTPLLVPVGAAESSVPASGESMIMEPVEAVSADGTAISGYLVRPRLSGALTPRQNRVRDALKLRGNMPHLDEKPELVVICTSWDNGVQGSLPLAEGLTGAGYSCLVWNPRGRDNARPYCTYGLKEYADVTALLDTVGEKTGGLPPVAAVGQGFGAAVLLKAASEDPRIRCMVSMDCFPSLKTVAMREMEQEWGKPLCYPAFWLMDAGVAWRADFSTFDVAPVDYALKLDYPAMVVCTNQYFFSTLEDSLSIYDSLKDDKKQLYESIREGEPYGTKERTFLHVIEGKKGEKFEKNYKVNVYDGDDELQAGIAEWIHDNTRMPMPRVLMNEFYRFPVTAAAPSGR</sequence>
<accession>A0ABN6QDS4</accession>
<proteinExistence type="predicted"/>
<organism evidence="1 2">
    <name type="scientific">Akkermansia biwaensis</name>
    <dbReference type="NCBI Taxonomy" id="2946555"/>
    <lineage>
        <taxon>Bacteria</taxon>
        <taxon>Pseudomonadati</taxon>
        <taxon>Verrucomicrobiota</taxon>
        <taxon>Verrucomicrobiia</taxon>
        <taxon>Verrucomicrobiales</taxon>
        <taxon>Akkermansiaceae</taxon>
        <taxon>Akkermansia</taxon>
    </lineage>
</organism>
<name>A0ABN6QDS4_9BACT</name>
<dbReference type="EMBL" id="AP025943">
    <property type="protein sequence ID" value="BDL42674.1"/>
    <property type="molecule type" value="Genomic_DNA"/>
</dbReference>
<protein>
    <recommendedName>
        <fullName evidence="3">Alpha/beta hydrolase</fullName>
    </recommendedName>
</protein>
<evidence type="ECO:0008006" key="3">
    <source>
        <dbReference type="Google" id="ProtNLM"/>
    </source>
</evidence>
<dbReference type="Gene3D" id="3.40.50.1820">
    <property type="entry name" value="alpha/beta hydrolase"/>
    <property type="match status" value="1"/>
</dbReference>
<keyword evidence="2" id="KW-1185">Reference proteome</keyword>
<gene>
    <name evidence="1" type="ORF">Abiwalacus_02480</name>
</gene>
<reference evidence="1" key="1">
    <citation type="submission" date="2022-06" db="EMBL/GenBank/DDBJ databases">
        <title>Akkermansia biwalacus sp. nov., an anaerobic mucin-degrading bacterium isolated from human intestine.</title>
        <authorList>
            <person name="Kobayashi Y."/>
            <person name="Inoue S."/>
            <person name="Kawahara T."/>
            <person name="Kohda N."/>
        </authorList>
    </citation>
    <scope>NUCLEOTIDE SEQUENCE</scope>
    <source>
        <strain evidence="1">WON2089</strain>
    </source>
</reference>
<evidence type="ECO:0000313" key="1">
    <source>
        <dbReference type="EMBL" id="BDL42674.1"/>
    </source>
</evidence>
<dbReference type="SUPFAM" id="SSF53474">
    <property type="entry name" value="alpha/beta-Hydrolases"/>
    <property type="match status" value="1"/>
</dbReference>
<dbReference type="Proteomes" id="UP001062263">
    <property type="component" value="Chromosome"/>
</dbReference>
<evidence type="ECO:0000313" key="2">
    <source>
        <dbReference type="Proteomes" id="UP001062263"/>
    </source>
</evidence>
<dbReference type="InterPro" id="IPR029058">
    <property type="entry name" value="AB_hydrolase_fold"/>
</dbReference>